<sequence>MLSKEFVLPGLLPRELSKFYTDIFNKRQNSDYEDFVNYTSEDIDFLYPQAVSFIDAIEKLIKQ</sequence>
<evidence type="ECO:0008006" key="2">
    <source>
        <dbReference type="Google" id="ProtNLM"/>
    </source>
</evidence>
<reference evidence="1" key="1">
    <citation type="journal article" date="2019" name="Nat. Med.">
        <title>A library of human gut bacterial isolates paired with longitudinal multiomics data enables mechanistic microbiome research.</title>
        <authorList>
            <person name="Poyet M."/>
            <person name="Groussin M."/>
            <person name="Gibbons S.M."/>
            <person name="Avila-Pacheco J."/>
            <person name="Jiang X."/>
            <person name="Kearney S.M."/>
            <person name="Perrotta A.R."/>
            <person name="Berdy B."/>
            <person name="Zhao S."/>
            <person name="Lieberman T.D."/>
            <person name="Swanson P.K."/>
            <person name="Smith M."/>
            <person name="Roesemann S."/>
            <person name="Alexander J.E."/>
            <person name="Rich S.A."/>
            <person name="Livny J."/>
            <person name="Vlamakis H."/>
            <person name="Clish C."/>
            <person name="Bullock K."/>
            <person name="Deik A."/>
            <person name="Scott J."/>
            <person name="Pierce K.A."/>
            <person name="Xavier R.J."/>
            <person name="Alm E.J."/>
        </authorList>
    </citation>
    <scope>NUCLEOTIDE SEQUENCE</scope>
    <source>
        <strain evidence="1">BIOML-A4</strain>
    </source>
</reference>
<dbReference type="AlphaFoldDB" id="A0A6G1ZES8"/>
<accession>A0A6G1ZES8</accession>
<evidence type="ECO:0000313" key="1">
    <source>
        <dbReference type="EMBL" id="MRY12191.1"/>
    </source>
</evidence>
<gene>
    <name evidence="1" type="ORF">GKE01_12005</name>
</gene>
<dbReference type="Gene3D" id="1.20.120.330">
    <property type="entry name" value="Nucleotidyltransferases domain 2"/>
    <property type="match status" value="1"/>
</dbReference>
<proteinExistence type="predicted"/>
<comment type="caution">
    <text evidence="1">The sequence shown here is derived from an EMBL/GenBank/DDBJ whole genome shotgun (WGS) entry which is preliminary data.</text>
</comment>
<protein>
    <recommendedName>
        <fullName evidence="2">Antitoxin</fullName>
    </recommendedName>
</protein>
<name>A0A6G1ZES8_9BACT</name>
<dbReference type="EMBL" id="WKLP01000016">
    <property type="protein sequence ID" value="MRY12191.1"/>
    <property type="molecule type" value="Genomic_DNA"/>
</dbReference>
<organism evidence="1">
    <name type="scientific">Parabacteroides goldsteinii</name>
    <dbReference type="NCBI Taxonomy" id="328812"/>
    <lineage>
        <taxon>Bacteria</taxon>
        <taxon>Pseudomonadati</taxon>
        <taxon>Bacteroidota</taxon>
        <taxon>Bacteroidia</taxon>
        <taxon>Bacteroidales</taxon>
        <taxon>Tannerellaceae</taxon>
        <taxon>Parabacteroides</taxon>
    </lineage>
</organism>